<evidence type="ECO:0000313" key="5">
    <source>
        <dbReference type="Proteomes" id="UP000663829"/>
    </source>
</evidence>
<dbReference type="Proteomes" id="UP000681722">
    <property type="component" value="Unassembled WGS sequence"/>
</dbReference>
<sequence length="139" mass="16096">MQRKWFLYDSDNGAYERMRLPREIRYFVPMTKAALFNAIQQAGGKNTVCIYTSAKTSLEDVQQIASCCEVHSIYVWGIPEDVMRLQSLGNGKVFSRETANDRIEIELNETEQKRLKNELMMLNFFQLPPSTRGIPPQEN</sequence>
<protein>
    <submittedName>
        <fullName evidence="2">Uncharacterized protein</fullName>
    </submittedName>
</protein>
<name>A0A816BSH0_9BILA</name>
<organism evidence="2 5">
    <name type="scientific">Didymodactylos carnosus</name>
    <dbReference type="NCBI Taxonomy" id="1234261"/>
    <lineage>
        <taxon>Eukaryota</taxon>
        <taxon>Metazoa</taxon>
        <taxon>Spiralia</taxon>
        <taxon>Gnathifera</taxon>
        <taxon>Rotifera</taxon>
        <taxon>Eurotatoria</taxon>
        <taxon>Bdelloidea</taxon>
        <taxon>Philodinida</taxon>
        <taxon>Philodinidae</taxon>
        <taxon>Didymodactylos</taxon>
    </lineage>
</organism>
<dbReference type="Proteomes" id="UP000682733">
    <property type="component" value="Unassembled WGS sequence"/>
</dbReference>
<dbReference type="EMBL" id="CAJOBC010105370">
    <property type="protein sequence ID" value="CAF4497271.1"/>
    <property type="molecule type" value="Genomic_DNA"/>
</dbReference>
<dbReference type="EMBL" id="CAJOBA010007649">
    <property type="protein sequence ID" value="CAF3808397.1"/>
    <property type="molecule type" value="Genomic_DNA"/>
</dbReference>
<accession>A0A816BSH0</accession>
<dbReference type="AlphaFoldDB" id="A0A816BSH0"/>
<reference evidence="2" key="1">
    <citation type="submission" date="2021-02" db="EMBL/GenBank/DDBJ databases">
        <authorList>
            <person name="Nowell W R."/>
        </authorList>
    </citation>
    <scope>NUCLEOTIDE SEQUENCE</scope>
</reference>
<evidence type="ECO:0000313" key="2">
    <source>
        <dbReference type="EMBL" id="CAF1612881.1"/>
    </source>
</evidence>
<evidence type="ECO:0000313" key="4">
    <source>
        <dbReference type="EMBL" id="CAF4497271.1"/>
    </source>
</evidence>
<dbReference type="EMBL" id="CAJNOQ010038543">
    <property type="protein sequence ID" value="CAF1612881.1"/>
    <property type="molecule type" value="Genomic_DNA"/>
</dbReference>
<evidence type="ECO:0000313" key="1">
    <source>
        <dbReference type="EMBL" id="CAF1040190.1"/>
    </source>
</evidence>
<gene>
    <name evidence="2" type="ORF">GPM918_LOCUS43214</name>
    <name evidence="1" type="ORF">OVA965_LOCUS16446</name>
    <name evidence="4" type="ORF">SRO942_LOCUS44644</name>
    <name evidence="3" type="ORF">TMI583_LOCUS16455</name>
</gene>
<keyword evidence="5" id="KW-1185">Reference proteome</keyword>
<dbReference type="Proteomes" id="UP000663829">
    <property type="component" value="Unassembled WGS sequence"/>
</dbReference>
<proteinExistence type="predicted"/>
<dbReference type="EMBL" id="CAJNOK010007638">
    <property type="protein sequence ID" value="CAF1040190.1"/>
    <property type="molecule type" value="Genomic_DNA"/>
</dbReference>
<comment type="caution">
    <text evidence="2">The sequence shown here is derived from an EMBL/GenBank/DDBJ whole genome shotgun (WGS) entry which is preliminary data.</text>
</comment>
<evidence type="ECO:0000313" key="3">
    <source>
        <dbReference type="EMBL" id="CAF3808397.1"/>
    </source>
</evidence>
<dbReference type="Proteomes" id="UP000677228">
    <property type="component" value="Unassembled WGS sequence"/>
</dbReference>